<protein>
    <submittedName>
        <fullName evidence="1">Uncharacterized protein</fullName>
    </submittedName>
</protein>
<reference evidence="1" key="1">
    <citation type="submission" date="2023-06" db="EMBL/GenBank/DDBJ databases">
        <authorList>
            <consortium name="Lawrence Berkeley National Laboratory"/>
            <person name="Ahrendt S."/>
            <person name="Sahu N."/>
            <person name="Indic B."/>
            <person name="Wong-Bajracharya J."/>
            <person name="Merenyi Z."/>
            <person name="Ke H.-M."/>
            <person name="Monk M."/>
            <person name="Kocsube S."/>
            <person name="Drula E."/>
            <person name="Lipzen A."/>
            <person name="Balint B."/>
            <person name="Henrissat B."/>
            <person name="Andreopoulos B."/>
            <person name="Martin F.M."/>
            <person name="Harder C.B."/>
            <person name="Rigling D."/>
            <person name="Ford K.L."/>
            <person name="Foster G.D."/>
            <person name="Pangilinan J."/>
            <person name="Papanicolaou A."/>
            <person name="Barry K."/>
            <person name="LaButti K."/>
            <person name="Viragh M."/>
            <person name="Koriabine M."/>
            <person name="Yan M."/>
            <person name="Riley R."/>
            <person name="Champramary S."/>
            <person name="Plett K.L."/>
            <person name="Tsai I.J."/>
            <person name="Slot J."/>
            <person name="Sipos G."/>
            <person name="Plett J."/>
            <person name="Nagy L.G."/>
            <person name="Grigoriev I.V."/>
        </authorList>
    </citation>
    <scope>NUCLEOTIDE SEQUENCE</scope>
    <source>
        <strain evidence="1">HWK02</strain>
    </source>
</reference>
<organism evidence="1 2">
    <name type="scientific">Armillaria luteobubalina</name>
    <dbReference type="NCBI Taxonomy" id="153913"/>
    <lineage>
        <taxon>Eukaryota</taxon>
        <taxon>Fungi</taxon>
        <taxon>Dikarya</taxon>
        <taxon>Basidiomycota</taxon>
        <taxon>Agaricomycotina</taxon>
        <taxon>Agaricomycetes</taxon>
        <taxon>Agaricomycetidae</taxon>
        <taxon>Agaricales</taxon>
        <taxon>Marasmiineae</taxon>
        <taxon>Physalacriaceae</taxon>
        <taxon>Armillaria</taxon>
    </lineage>
</organism>
<name>A0AA39QEE2_9AGAR</name>
<proteinExistence type="predicted"/>
<evidence type="ECO:0000313" key="1">
    <source>
        <dbReference type="EMBL" id="KAK0500769.1"/>
    </source>
</evidence>
<accession>A0AA39QEE2</accession>
<comment type="caution">
    <text evidence="1">The sequence shown here is derived from an EMBL/GenBank/DDBJ whole genome shotgun (WGS) entry which is preliminary data.</text>
</comment>
<dbReference type="EMBL" id="JAUEPU010000007">
    <property type="protein sequence ID" value="KAK0500769.1"/>
    <property type="molecule type" value="Genomic_DNA"/>
</dbReference>
<dbReference type="AlphaFoldDB" id="A0AA39QEE2"/>
<evidence type="ECO:0000313" key="2">
    <source>
        <dbReference type="Proteomes" id="UP001175228"/>
    </source>
</evidence>
<dbReference type="Proteomes" id="UP001175228">
    <property type="component" value="Unassembled WGS sequence"/>
</dbReference>
<sequence>MADNNRVPLPMEHTLTFVASKFLSKAVVDEKDQIVYTLSTERKHMRKVLTSVCEDEKREAVWAEIRWRDKSFVINGQSVPWDWMKVEKEGNSVFYKRPRVWQWAGRQYIVTYRKKVGWIVTEVQSDFRLVGTLVPRNSHLFSESEPAICRVWVQDLYSDHAAFIFLLLLYSEARRIKSNRKWRMTVGALIKVAICIVIL</sequence>
<keyword evidence="2" id="KW-1185">Reference proteome</keyword>
<gene>
    <name evidence="1" type="ORF">EDD18DRAFT_779171</name>
</gene>